<keyword evidence="1" id="KW-0732">Signal</keyword>
<reference evidence="3" key="1">
    <citation type="submission" date="2016-11" db="EMBL/GenBank/DDBJ databases">
        <authorList>
            <person name="Varghese N."/>
            <person name="Submissions S."/>
        </authorList>
    </citation>
    <scope>NUCLEOTIDE SEQUENCE [LARGE SCALE GENOMIC DNA]</scope>
    <source>
        <strain evidence="3">DSM 27623</strain>
    </source>
</reference>
<evidence type="ECO:0000313" key="2">
    <source>
        <dbReference type="EMBL" id="SIO37476.1"/>
    </source>
</evidence>
<feature type="chain" id="PRO_5012568491" evidence="1">
    <location>
        <begin position="26"/>
        <end position="177"/>
    </location>
</feature>
<proteinExistence type="predicted"/>
<feature type="signal peptide" evidence="1">
    <location>
        <begin position="1"/>
        <end position="25"/>
    </location>
</feature>
<keyword evidence="3" id="KW-1185">Reference proteome</keyword>
<dbReference type="EMBL" id="FSRK01000002">
    <property type="protein sequence ID" value="SIO37476.1"/>
    <property type="molecule type" value="Genomic_DNA"/>
</dbReference>
<evidence type="ECO:0000313" key="3">
    <source>
        <dbReference type="Proteomes" id="UP000185207"/>
    </source>
</evidence>
<name>A0A1N6J026_9FLAO</name>
<dbReference type="STRING" id="1416779.SAMN05444409_3163"/>
<organism evidence="2 3">
    <name type="scientific">Epilithonimonas zeae</name>
    <dbReference type="NCBI Taxonomy" id="1416779"/>
    <lineage>
        <taxon>Bacteria</taxon>
        <taxon>Pseudomonadati</taxon>
        <taxon>Bacteroidota</taxon>
        <taxon>Flavobacteriia</taxon>
        <taxon>Flavobacteriales</taxon>
        <taxon>Weeksellaceae</taxon>
        <taxon>Chryseobacterium group</taxon>
        <taxon>Epilithonimonas</taxon>
    </lineage>
</organism>
<sequence>MNYKIIINSLILVLLADFASGQVSMGGKQSVEGTATILDFNSQTGNIKGIILPAVDDVSNALSSDPASNNGTFLFNKSNQKVQVYENNVWKDLSDAGSSSNLVINTSDEKSGGVVIGASSSPAKGVLILESSDKAMILPRISEPHKNVKSPYPGMMCFDTVSRTLAVFDGAKWNYWN</sequence>
<protein>
    <submittedName>
        <fullName evidence="2">Uncharacterized protein</fullName>
    </submittedName>
</protein>
<evidence type="ECO:0000256" key="1">
    <source>
        <dbReference type="SAM" id="SignalP"/>
    </source>
</evidence>
<dbReference type="RefSeq" id="WP_074236274.1">
    <property type="nucleotide sequence ID" value="NZ_FSRK01000002.1"/>
</dbReference>
<dbReference type="Proteomes" id="UP000185207">
    <property type="component" value="Unassembled WGS sequence"/>
</dbReference>
<accession>A0A1N6J026</accession>
<gene>
    <name evidence="2" type="ORF">SAMN05444409_3163</name>
</gene>
<dbReference type="AlphaFoldDB" id="A0A1N6J026"/>